<gene>
    <name evidence="3" type="ORF">LYSHEL_03240</name>
</gene>
<feature type="signal peptide" evidence="2">
    <location>
        <begin position="1"/>
        <end position="23"/>
    </location>
</feature>
<organism evidence="3 4">
    <name type="scientific">Lysobacter helvus</name>
    <dbReference type="NCBI Taxonomy" id="2675059"/>
    <lineage>
        <taxon>Bacteria</taxon>
        <taxon>Pseudomonadati</taxon>
        <taxon>Pseudomonadota</taxon>
        <taxon>Gammaproteobacteria</taxon>
        <taxon>Lysobacterales</taxon>
        <taxon>Lysobacteraceae</taxon>
        <taxon>Lysobacter</taxon>
    </lineage>
</organism>
<keyword evidence="2" id="KW-0732">Signal</keyword>
<sequence length="113" mass="11526">MRRGLAACGAFACALAVGLAAYASHGVEGDARARLSLAAAFAFAHGLALATLAPRCERRLGLVAACALFAGMLLFSGSLAGAALWQWPTTFAPFGGTLLIAGWCAMAIDLARR</sequence>
<feature type="transmembrane region" description="Helical" evidence="1">
    <location>
        <begin position="91"/>
        <end position="111"/>
    </location>
</feature>
<reference evidence="3 4" key="1">
    <citation type="submission" date="2021-03" db="EMBL/GenBank/DDBJ databases">
        <title>Complete Genome Sequences of Two Lysobacter Strains Isolated from Sea Water (Lysobacter caseinilyticus) and Soil (Lysobacter helvus) in South Korea.</title>
        <authorList>
            <person name="Watanabe Y."/>
            <person name="Arakawa K."/>
        </authorList>
    </citation>
    <scope>NUCLEOTIDE SEQUENCE [LARGE SCALE GENOMIC DNA]</scope>
    <source>
        <strain evidence="3 4">D10</strain>
    </source>
</reference>
<evidence type="ECO:0000313" key="3">
    <source>
        <dbReference type="EMBL" id="BCT94453.1"/>
    </source>
</evidence>
<feature type="transmembrane region" description="Helical" evidence="1">
    <location>
        <begin position="60"/>
        <end position="85"/>
    </location>
</feature>
<keyword evidence="1" id="KW-0472">Membrane</keyword>
<evidence type="ECO:0000313" key="4">
    <source>
        <dbReference type="Proteomes" id="UP000680514"/>
    </source>
</evidence>
<dbReference type="InterPro" id="IPR006696">
    <property type="entry name" value="DUF423"/>
</dbReference>
<feature type="chain" id="PRO_5045947555" description="DUF423 domain-containing protein" evidence="2">
    <location>
        <begin position="24"/>
        <end position="113"/>
    </location>
</feature>
<evidence type="ECO:0000256" key="2">
    <source>
        <dbReference type="SAM" id="SignalP"/>
    </source>
</evidence>
<proteinExistence type="predicted"/>
<keyword evidence="4" id="KW-1185">Reference proteome</keyword>
<dbReference type="Pfam" id="PF04241">
    <property type="entry name" value="DUF423"/>
    <property type="match status" value="1"/>
</dbReference>
<dbReference type="Proteomes" id="UP000680514">
    <property type="component" value="Chromosome"/>
</dbReference>
<dbReference type="EMBL" id="AP024546">
    <property type="protein sequence ID" value="BCT94453.1"/>
    <property type="molecule type" value="Genomic_DNA"/>
</dbReference>
<protein>
    <recommendedName>
        <fullName evidence="5">DUF423 domain-containing protein</fullName>
    </recommendedName>
</protein>
<evidence type="ECO:0000256" key="1">
    <source>
        <dbReference type="SAM" id="Phobius"/>
    </source>
</evidence>
<feature type="transmembrane region" description="Helical" evidence="1">
    <location>
        <begin position="33"/>
        <end position="53"/>
    </location>
</feature>
<name>A0ABM7QAP0_9GAMM</name>
<keyword evidence="1" id="KW-1133">Transmembrane helix</keyword>
<accession>A0ABM7QAP0</accession>
<keyword evidence="1" id="KW-0812">Transmembrane</keyword>
<evidence type="ECO:0008006" key="5">
    <source>
        <dbReference type="Google" id="ProtNLM"/>
    </source>
</evidence>